<name>A0A6A6ZC41_9PEZI</name>
<feature type="non-terminal residue" evidence="9">
    <location>
        <position position="1"/>
    </location>
</feature>
<gene>
    <name evidence="9 11" type="ORF">BDZ99DRAFT_371203</name>
</gene>
<feature type="non-terminal residue" evidence="9">
    <location>
        <position position="148"/>
    </location>
</feature>
<keyword evidence="2 7" id="KW-0805">Transcription regulation</keyword>
<dbReference type="InterPro" id="IPR006856">
    <property type="entry name" value="MATalpha_HMGbox"/>
</dbReference>
<protein>
    <recommendedName>
        <fullName evidence="1">Mating-type protein MAT-1</fullName>
    </recommendedName>
</protein>
<sequence>KPRKALNAYIASRTWFLRCPELAHLQMKTASGLIAVLWMESFERALWALIANAWSELRDKYGKDAVPLKGFLTIACPLLGITSPDKYFAKFGWSLVYDPEGKPMLARTSVPTRESFGPKAFTTTYSAKDLVKHCHDIGFVPDLIAPRN</sequence>
<keyword evidence="5 7" id="KW-0539">Nucleus</keyword>
<comment type="similarity">
    <text evidence="7">Belongs to the MATALPHA1 family.</text>
</comment>
<evidence type="ECO:0000256" key="5">
    <source>
        <dbReference type="ARBA" id="ARBA00023242"/>
    </source>
</evidence>
<reference evidence="11" key="2">
    <citation type="submission" date="2020-04" db="EMBL/GenBank/DDBJ databases">
        <authorList>
            <consortium name="NCBI Genome Project"/>
        </authorList>
    </citation>
    <scope>NUCLEOTIDE SEQUENCE</scope>
    <source>
        <strain evidence="11">CBS 304.34</strain>
    </source>
</reference>
<keyword evidence="10" id="KW-1185">Reference proteome</keyword>
<evidence type="ECO:0000256" key="4">
    <source>
        <dbReference type="ARBA" id="ARBA00023163"/>
    </source>
</evidence>
<evidence type="ECO:0000256" key="1">
    <source>
        <dbReference type="ARBA" id="ARBA00015083"/>
    </source>
</evidence>
<evidence type="ECO:0000313" key="11">
    <source>
        <dbReference type="RefSeq" id="XP_033584848.1"/>
    </source>
</evidence>
<evidence type="ECO:0000256" key="3">
    <source>
        <dbReference type="ARBA" id="ARBA00023125"/>
    </source>
</evidence>
<dbReference type="EMBL" id="MU003692">
    <property type="protein sequence ID" value="KAF2817884.1"/>
    <property type="molecule type" value="Genomic_DNA"/>
</dbReference>
<dbReference type="OrthoDB" id="5398665at2759"/>
<dbReference type="RefSeq" id="XP_033584848.1">
    <property type="nucleotide sequence ID" value="XM_033714821.1"/>
</dbReference>
<keyword evidence="3 7" id="KW-0238">DNA-binding</keyword>
<dbReference type="GO" id="GO:0045895">
    <property type="term" value="P:positive regulation of mating-type specific transcription, DNA-templated"/>
    <property type="evidence" value="ECO:0007669"/>
    <property type="project" value="InterPro"/>
</dbReference>
<evidence type="ECO:0000313" key="10">
    <source>
        <dbReference type="Proteomes" id="UP000504636"/>
    </source>
</evidence>
<dbReference type="GO" id="GO:0008301">
    <property type="term" value="F:DNA binding, bending"/>
    <property type="evidence" value="ECO:0007669"/>
    <property type="project" value="InterPro"/>
</dbReference>
<proteinExistence type="inferred from homology"/>
<dbReference type="PROSITE" id="PS51325">
    <property type="entry name" value="ALPHA_BOX"/>
    <property type="match status" value="1"/>
</dbReference>
<comment type="subcellular location">
    <subcellularLocation>
        <location evidence="7">Nucleus</location>
    </subcellularLocation>
</comment>
<dbReference type="AlphaFoldDB" id="A0A6A6ZC41"/>
<accession>A0A6A6ZC41</accession>
<comment type="function">
    <text evidence="6">Mating type proteins are sequence specific DNA-binding proteins that act as master switches in fungal differentiation by controlling gene expression in a cell type-specific fashion. Transcriptional activator that induces the transcription of alpha-specific genes.</text>
</comment>
<evidence type="ECO:0000259" key="8">
    <source>
        <dbReference type="PROSITE" id="PS51325"/>
    </source>
</evidence>
<dbReference type="Proteomes" id="UP000504636">
    <property type="component" value="Unplaced"/>
</dbReference>
<reference evidence="11" key="3">
    <citation type="submission" date="2025-04" db="UniProtKB">
        <authorList>
            <consortium name="RefSeq"/>
        </authorList>
    </citation>
    <scope>IDENTIFICATION</scope>
    <source>
        <strain evidence="11">CBS 304.34</strain>
    </source>
</reference>
<keyword evidence="4 7" id="KW-0804">Transcription</keyword>
<evidence type="ECO:0000256" key="6">
    <source>
        <dbReference type="ARBA" id="ARBA00035106"/>
    </source>
</evidence>
<evidence type="ECO:0000256" key="2">
    <source>
        <dbReference type="ARBA" id="ARBA00023015"/>
    </source>
</evidence>
<evidence type="ECO:0000256" key="7">
    <source>
        <dbReference type="RuleBase" id="RU003516"/>
    </source>
</evidence>
<organism evidence="9">
    <name type="scientific">Mytilinidion resinicola</name>
    <dbReference type="NCBI Taxonomy" id="574789"/>
    <lineage>
        <taxon>Eukaryota</taxon>
        <taxon>Fungi</taxon>
        <taxon>Dikarya</taxon>
        <taxon>Ascomycota</taxon>
        <taxon>Pezizomycotina</taxon>
        <taxon>Dothideomycetes</taxon>
        <taxon>Pleosporomycetidae</taxon>
        <taxon>Mytilinidiales</taxon>
        <taxon>Mytilinidiaceae</taxon>
        <taxon>Mytilinidion</taxon>
    </lineage>
</organism>
<dbReference type="Pfam" id="PF04769">
    <property type="entry name" value="MATalpha_HMGbox"/>
    <property type="match status" value="1"/>
</dbReference>
<dbReference type="GeneID" id="54455714"/>
<dbReference type="GO" id="GO:0005634">
    <property type="term" value="C:nucleus"/>
    <property type="evidence" value="ECO:0007669"/>
    <property type="project" value="UniProtKB-SubCell"/>
</dbReference>
<evidence type="ECO:0000313" key="9">
    <source>
        <dbReference type="EMBL" id="KAF2817884.1"/>
    </source>
</evidence>
<feature type="domain" description="Alpha box" evidence="8">
    <location>
        <begin position="1"/>
        <end position="58"/>
    </location>
</feature>
<reference evidence="9 11" key="1">
    <citation type="journal article" date="2020" name="Stud. Mycol.">
        <title>101 Dothideomycetes genomes: a test case for predicting lifestyles and emergence of pathogens.</title>
        <authorList>
            <person name="Haridas S."/>
            <person name="Albert R."/>
            <person name="Binder M."/>
            <person name="Bloem J."/>
            <person name="Labutti K."/>
            <person name="Salamov A."/>
            <person name="Andreopoulos B."/>
            <person name="Baker S."/>
            <person name="Barry K."/>
            <person name="Bills G."/>
            <person name="Bluhm B."/>
            <person name="Cannon C."/>
            <person name="Castanera R."/>
            <person name="Culley D."/>
            <person name="Daum C."/>
            <person name="Ezra D."/>
            <person name="Gonzalez J."/>
            <person name="Henrissat B."/>
            <person name="Kuo A."/>
            <person name="Liang C."/>
            <person name="Lipzen A."/>
            <person name="Lutzoni F."/>
            <person name="Magnuson J."/>
            <person name="Mondo S."/>
            <person name="Nolan M."/>
            <person name="Ohm R."/>
            <person name="Pangilinan J."/>
            <person name="Park H.-J."/>
            <person name="Ramirez L."/>
            <person name="Alfaro M."/>
            <person name="Sun H."/>
            <person name="Tritt A."/>
            <person name="Yoshinaga Y."/>
            <person name="Zwiers L.-H."/>
            <person name="Turgeon B."/>
            <person name="Goodwin S."/>
            <person name="Spatafora J."/>
            <person name="Crous P."/>
            <person name="Grigoriev I."/>
        </authorList>
    </citation>
    <scope>NUCLEOTIDE SEQUENCE</scope>
    <source>
        <strain evidence="9 11">CBS 304.34</strain>
    </source>
</reference>